<evidence type="ECO:0000259" key="1">
    <source>
        <dbReference type="Pfam" id="PF20409"/>
    </source>
</evidence>
<dbReference type="InterPro" id="IPR032710">
    <property type="entry name" value="NTF2-like_dom_sf"/>
</dbReference>
<accession>A0A1I0S5L5</accession>
<dbReference type="Gene3D" id="3.10.450.50">
    <property type="match status" value="1"/>
</dbReference>
<dbReference type="EMBL" id="FOJG01000002">
    <property type="protein sequence ID" value="SEW50005.1"/>
    <property type="molecule type" value="Genomic_DNA"/>
</dbReference>
<dbReference type="InterPro" id="IPR046860">
    <property type="entry name" value="SnoaL_5"/>
</dbReference>
<name>A0A1I0S5L5_9BACT</name>
<feature type="domain" description="SnoaL-like" evidence="1">
    <location>
        <begin position="7"/>
        <end position="123"/>
    </location>
</feature>
<dbReference type="Pfam" id="PF20409">
    <property type="entry name" value="SnoaL_5"/>
    <property type="match status" value="1"/>
</dbReference>
<protein>
    <recommendedName>
        <fullName evidence="1">SnoaL-like domain-containing protein</fullName>
    </recommendedName>
</protein>
<dbReference type="STRING" id="29529.SAMN04488122_3660"/>
<gene>
    <name evidence="2" type="ORF">SAMN04488122_3660</name>
</gene>
<evidence type="ECO:0000313" key="2">
    <source>
        <dbReference type="EMBL" id="SEW50005.1"/>
    </source>
</evidence>
<evidence type="ECO:0000313" key="3">
    <source>
        <dbReference type="Proteomes" id="UP000199310"/>
    </source>
</evidence>
<dbReference type="OrthoDB" id="336094at2"/>
<dbReference type="Proteomes" id="UP000199310">
    <property type="component" value="Unassembled WGS sequence"/>
</dbReference>
<dbReference type="AlphaFoldDB" id="A0A1I0S5L5"/>
<organism evidence="2 3">
    <name type="scientific">Chitinophaga arvensicola</name>
    <dbReference type="NCBI Taxonomy" id="29529"/>
    <lineage>
        <taxon>Bacteria</taxon>
        <taxon>Pseudomonadati</taxon>
        <taxon>Bacteroidota</taxon>
        <taxon>Chitinophagia</taxon>
        <taxon>Chitinophagales</taxon>
        <taxon>Chitinophagaceae</taxon>
        <taxon>Chitinophaga</taxon>
    </lineage>
</organism>
<sequence length="123" mass="13973">MTSATRTVQEVAARFDELARQEKWFEIQEELFAEQVKSIDPPHSPYLGYAEGKAAVRKKGEDWVKKIQAVQGVYTTPAVIGGQHFAVGRGMDVMVEGFGRVKIDQIMLYEVKDGEIILEQFFY</sequence>
<reference evidence="3" key="1">
    <citation type="submission" date="2016-10" db="EMBL/GenBank/DDBJ databases">
        <authorList>
            <person name="Varghese N."/>
            <person name="Submissions S."/>
        </authorList>
    </citation>
    <scope>NUCLEOTIDE SEQUENCE [LARGE SCALE GENOMIC DNA]</scope>
    <source>
        <strain evidence="3">DSM 3695</strain>
    </source>
</reference>
<dbReference type="SUPFAM" id="SSF54427">
    <property type="entry name" value="NTF2-like"/>
    <property type="match status" value="1"/>
</dbReference>
<proteinExistence type="predicted"/>
<keyword evidence="3" id="KW-1185">Reference proteome</keyword>
<dbReference type="RefSeq" id="WP_089897074.1">
    <property type="nucleotide sequence ID" value="NZ_FOJG01000002.1"/>
</dbReference>